<accession>A0A0F8YRW1</accession>
<feature type="non-terminal residue" evidence="1">
    <location>
        <position position="26"/>
    </location>
</feature>
<dbReference type="AlphaFoldDB" id="A0A0F8YRW1"/>
<reference evidence="1" key="1">
    <citation type="journal article" date="2015" name="Nature">
        <title>Complex archaea that bridge the gap between prokaryotes and eukaryotes.</title>
        <authorList>
            <person name="Spang A."/>
            <person name="Saw J.H."/>
            <person name="Jorgensen S.L."/>
            <person name="Zaremba-Niedzwiedzka K."/>
            <person name="Martijn J."/>
            <person name="Lind A.E."/>
            <person name="van Eijk R."/>
            <person name="Schleper C."/>
            <person name="Guy L."/>
            <person name="Ettema T.J."/>
        </authorList>
    </citation>
    <scope>NUCLEOTIDE SEQUENCE</scope>
</reference>
<comment type="caution">
    <text evidence="1">The sequence shown here is derived from an EMBL/GenBank/DDBJ whole genome shotgun (WGS) entry which is preliminary data.</text>
</comment>
<name>A0A0F8YRW1_9ZZZZ</name>
<organism evidence="1">
    <name type="scientific">marine sediment metagenome</name>
    <dbReference type="NCBI Taxonomy" id="412755"/>
    <lineage>
        <taxon>unclassified sequences</taxon>
        <taxon>metagenomes</taxon>
        <taxon>ecological metagenomes</taxon>
    </lineage>
</organism>
<evidence type="ECO:0000313" key="1">
    <source>
        <dbReference type="EMBL" id="KKK76510.1"/>
    </source>
</evidence>
<proteinExistence type="predicted"/>
<sequence length="26" mass="2902">MRITHDLLDAPYRPDVIAPTVHLNGS</sequence>
<gene>
    <name evidence="1" type="ORF">LCGC14_2862950</name>
</gene>
<protein>
    <submittedName>
        <fullName evidence="1">Uncharacterized protein</fullName>
    </submittedName>
</protein>
<dbReference type="EMBL" id="LAZR01055372">
    <property type="protein sequence ID" value="KKK76510.1"/>
    <property type="molecule type" value="Genomic_DNA"/>
</dbReference>